<dbReference type="GO" id="GO:0005829">
    <property type="term" value="C:cytosol"/>
    <property type="evidence" value="ECO:0007669"/>
    <property type="project" value="TreeGrafter"/>
</dbReference>
<dbReference type="AlphaFoldDB" id="A0A8C3GCP8"/>
<reference evidence="2" key="3">
    <citation type="submission" date="2025-09" db="UniProtKB">
        <authorList>
            <consortium name="Ensembl"/>
        </authorList>
    </citation>
    <scope>IDENTIFICATION</scope>
</reference>
<reference evidence="2" key="1">
    <citation type="submission" date="2018-09" db="EMBL/GenBank/DDBJ databases">
        <title>Common duck and Muscovy duck high density SNP chip.</title>
        <authorList>
            <person name="Vignal A."/>
            <person name="Thebault N."/>
            <person name="Warren W.C."/>
        </authorList>
    </citation>
    <scope>NUCLEOTIDE SEQUENCE [LARGE SCALE GENOMIC DNA]</scope>
</reference>
<evidence type="ECO:0000313" key="2">
    <source>
        <dbReference type="Ensembl" id="ENSCMMP00000000156.1"/>
    </source>
</evidence>
<reference evidence="2" key="2">
    <citation type="submission" date="2025-08" db="UniProtKB">
        <authorList>
            <consortium name="Ensembl"/>
        </authorList>
    </citation>
    <scope>IDENTIFICATION</scope>
</reference>
<dbReference type="PANTHER" id="PTHR47078:SF1">
    <property type="entry name" value="CYTOSKELETON-ASSOCIATED PROTEIN 2-LIKE"/>
    <property type="match status" value="1"/>
</dbReference>
<proteinExistence type="predicted"/>
<name>A0A8C3GCP8_CAIMO</name>
<dbReference type="Ensembl" id="ENSCMMT00000000193.1">
    <property type="protein sequence ID" value="ENSCMMP00000000156.1"/>
    <property type="gene ID" value="ENSCMMG00000000127.1"/>
</dbReference>
<dbReference type="GO" id="GO:0072686">
    <property type="term" value="C:mitotic spindle"/>
    <property type="evidence" value="ECO:0007669"/>
    <property type="project" value="TreeGrafter"/>
</dbReference>
<dbReference type="InterPro" id="IPR052855">
    <property type="entry name" value="CKAP2-like"/>
</dbReference>
<organism evidence="2 3">
    <name type="scientific">Cairina moschata</name>
    <name type="common">Muscovy duck</name>
    <dbReference type="NCBI Taxonomy" id="8855"/>
    <lineage>
        <taxon>Eukaryota</taxon>
        <taxon>Metazoa</taxon>
        <taxon>Chordata</taxon>
        <taxon>Craniata</taxon>
        <taxon>Vertebrata</taxon>
        <taxon>Euteleostomi</taxon>
        <taxon>Archelosauria</taxon>
        <taxon>Archosauria</taxon>
        <taxon>Dinosauria</taxon>
        <taxon>Saurischia</taxon>
        <taxon>Theropoda</taxon>
        <taxon>Coelurosauria</taxon>
        <taxon>Aves</taxon>
        <taxon>Neognathae</taxon>
        <taxon>Galloanserae</taxon>
        <taxon>Anseriformes</taxon>
        <taxon>Anatidae</taxon>
        <taxon>Anatinae</taxon>
        <taxon>Cairina</taxon>
    </lineage>
</organism>
<feature type="compositionally biased region" description="Basic and acidic residues" evidence="1">
    <location>
        <begin position="66"/>
        <end position="76"/>
    </location>
</feature>
<protein>
    <submittedName>
        <fullName evidence="2">Uncharacterized protein</fullName>
    </submittedName>
</protein>
<accession>A0A8C3GCP8</accession>
<dbReference type="PANTHER" id="PTHR47078">
    <property type="entry name" value="CYTOSKELETON-ASSOCIATED PROTEIN 2-LIKE"/>
    <property type="match status" value="1"/>
</dbReference>
<dbReference type="GO" id="GO:0005813">
    <property type="term" value="C:centrosome"/>
    <property type="evidence" value="ECO:0007669"/>
    <property type="project" value="TreeGrafter"/>
</dbReference>
<keyword evidence="3" id="KW-1185">Reference proteome</keyword>
<dbReference type="Proteomes" id="UP000694556">
    <property type="component" value="Chromosome 3"/>
</dbReference>
<feature type="region of interest" description="Disordered" evidence="1">
    <location>
        <begin position="53"/>
        <end position="160"/>
    </location>
</feature>
<evidence type="ECO:0000256" key="1">
    <source>
        <dbReference type="SAM" id="MobiDB-lite"/>
    </source>
</evidence>
<sequence>MAQATEAEQDECRRQHQEYLAATGKVKHLSTNPYLNDRINHLDLLLKPISKTEHADRHKRNALPDVAKDAQRDGKLASKSTWLGGHTAPQKPSSASWGVAKVYPEQPGKSTKLSPGLIPGANPSTQPRGRLPASVSGSLNPGGTEETTSGHPVPRAPSSLSEGLQEHLDCNKDNFSAQAPINLVQRRAFQSDGSSLRNKRALAHRQTSGTVSSTIQGPKDRINSCQAKETLIQDKFRKSLPNSECISKTKWQNPTIATPSVACCFY</sequence>
<evidence type="ECO:0000313" key="3">
    <source>
        <dbReference type="Proteomes" id="UP000694556"/>
    </source>
</evidence>
<feature type="compositionally biased region" description="Polar residues" evidence="1">
    <location>
        <begin position="135"/>
        <end position="150"/>
    </location>
</feature>